<dbReference type="SUPFAM" id="SSF53098">
    <property type="entry name" value="Ribonuclease H-like"/>
    <property type="match status" value="1"/>
</dbReference>
<feature type="non-terminal residue" evidence="5">
    <location>
        <position position="1"/>
    </location>
</feature>
<accession>A0A699J372</accession>
<dbReference type="Gene3D" id="3.30.420.10">
    <property type="entry name" value="Ribonuclease H-like superfamily/Ribonuclease H"/>
    <property type="match status" value="1"/>
</dbReference>
<dbReference type="PANTHER" id="PTHR42648">
    <property type="entry name" value="TRANSPOSASE, PUTATIVE-RELATED"/>
    <property type="match status" value="1"/>
</dbReference>
<dbReference type="PROSITE" id="PS50994">
    <property type="entry name" value="INTEGRASE"/>
    <property type="match status" value="1"/>
</dbReference>
<dbReference type="InterPro" id="IPR036875">
    <property type="entry name" value="Znf_CCHC_sf"/>
</dbReference>
<keyword evidence="1" id="KW-0378">Hydrolase</keyword>
<evidence type="ECO:0000256" key="1">
    <source>
        <dbReference type="ARBA" id="ARBA00022670"/>
    </source>
</evidence>
<dbReference type="AlphaFoldDB" id="A0A699J372"/>
<dbReference type="Pfam" id="PF13976">
    <property type="entry name" value="gag_pre-integrs"/>
    <property type="match status" value="1"/>
</dbReference>
<dbReference type="GO" id="GO:0008270">
    <property type="term" value="F:zinc ion binding"/>
    <property type="evidence" value="ECO:0007669"/>
    <property type="project" value="UniProtKB-KW"/>
</dbReference>
<reference evidence="5" key="1">
    <citation type="journal article" date="2019" name="Sci. Rep.">
        <title>Draft genome of Tanacetum cinerariifolium, the natural source of mosquito coil.</title>
        <authorList>
            <person name="Yamashiro T."/>
            <person name="Shiraishi A."/>
            <person name="Satake H."/>
            <person name="Nakayama K."/>
        </authorList>
    </citation>
    <scope>NUCLEOTIDE SEQUENCE</scope>
</reference>
<dbReference type="GO" id="GO:0006508">
    <property type="term" value="P:proteolysis"/>
    <property type="evidence" value="ECO:0007669"/>
    <property type="project" value="UniProtKB-KW"/>
</dbReference>
<evidence type="ECO:0000259" key="3">
    <source>
        <dbReference type="PROSITE" id="PS50158"/>
    </source>
</evidence>
<dbReference type="PROSITE" id="PS50158">
    <property type="entry name" value="ZF_CCHC"/>
    <property type="match status" value="1"/>
</dbReference>
<evidence type="ECO:0000313" key="5">
    <source>
        <dbReference type="EMBL" id="GFA04186.1"/>
    </source>
</evidence>
<sequence length="1037" mass="117230">QYHTVTLSSNNAKFPYLKKDEYETWAMMMEYWIINTDHNLWKIIQNGNSKKSLGRDSKGGIIILSPVSFEEHVAVKRETKARTLLLQSLPEDHMADFHYLNDAREIWLAVKARFGGNEESKKMRKTILKQAFLEFNVSEEEGLHKGYDRFQKILSQLNQMQAKPDNDDVNIKFLRALPHSWSQVALTLKTRGGLEYLSFDDLYNKLRSLEIDVNGGSSFGSRSTTVAPTHSAFIGAVSTNTKMVYYDQPSYSSLISYTPVPSGSIMEDVLHSFIAENEPTQQLAYEDFKQVDQLKMEELDIKWQMAMLSLRINKFQKKAGKKINSSNKDSARFDRRKARCYNCLQLGHFARECNVKKVDEKARYSAFKILESDFAVPAGNATGGVNPAAVEFAMMGNSPKGKLEKKEWEVKFVESLARNIGSDEVCDLSTPSVFDPEPDNRDVNLSMKETQATFGSKSNTSSIPTSKSNDFVSCDPSLTNDLLSCSFKENVKPPRNLCNKSGTADRIPCKNTFVHAKKCFVYGSKSHLIKDCNVHDTIDNFPSVVSKAAYVPAGTSIHAGRSIPAASRNKPASIHAGKHIPTGRINKPSPFLVGSSVPTGWTNPAGRPFFGLTNLGVPRTMVDLMNLHGFVHPHVNKDIGIVDSGFYRSMTGNKEKLDDFVHVKGGTVTFGGGHDKITGRGTIRTSKLDFENVYYVEELQNFNLFSVSQICDKKNKVLFIDVECLVLTKEFQLLYESQVVLRILRRRDLYTFNLSDIQPEQHINCLLAKASFEESTKWHRRMAHVNFKTINKLAQHGLVEGLPLKLFTNEHNYLFSPTSIRSIDHKYYSLVVTDDFSRFCWAFFMGTKDETFHILKDFIALIENQLNKKVKAIRCDNGTEFQNAKLIALCGEKGIKRDYCNARTLQQNRVAEQKNRTLIEAARSMLAESKLPTMFWTEAVSTACYVLNRVSITNPHNKTPYELLSGKVPNIRHLKPFGCLVTILNTSDHLGKFKGKANYDFLVGYAAHSKAYQVYNLSSKKVEETLNLRYLEDKPNV</sequence>
<keyword evidence="2" id="KW-0479">Metal-binding</keyword>
<protein>
    <submittedName>
        <fullName evidence="5">Ribonuclease H-like domain-containing protein</fullName>
    </submittedName>
</protein>
<dbReference type="SMART" id="SM00343">
    <property type="entry name" value="ZnF_C2HC"/>
    <property type="match status" value="2"/>
</dbReference>
<dbReference type="InterPro" id="IPR012337">
    <property type="entry name" value="RNaseH-like_sf"/>
</dbReference>
<evidence type="ECO:0000256" key="2">
    <source>
        <dbReference type="PROSITE-ProRule" id="PRU00047"/>
    </source>
</evidence>
<dbReference type="EMBL" id="BKCJ010360017">
    <property type="protein sequence ID" value="GFA04186.1"/>
    <property type="molecule type" value="Genomic_DNA"/>
</dbReference>
<dbReference type="Pfam" id="PF14223">
    <property type="entry name" value="Retrotran_gag_2"/>
    <property type="match status" value="1"/>
</dbReference>
<dbReference type="GO" id="GO:0008233">
    <property type="term" value="F:peptidase activity"/>
    <property type="evidence" value="ECO:0007669"/>
    <property type="project" value="UniProtKB-KW"/>
</dbReference>
<dbReference type="GO" id="GO:0015074">
    <property type="term" value="P:DNA integration"/>
    <property type="evidence" value="ECO:0007669"/>
    <property type="project" value="InterPro"/>
</dbReference>
<dbReference type="InterPro" id="IPR057670">
    <property type="entry name" value="SH3_retrovirus"/>
</dbReference>
<keyword evidence="2" id="KW-0863">Zinc-finger</keyword>
<dbReference type="InterPro" id="IPR001584">
    <property type="entry name" value="Integrase_cat-core"/>
</dbReference>
<comment type="caution">
    <text evidence="5">The sequence shown here is derived from an EMBL/GenBank/DDBJ whole genome shotgun (WGS) entry which is preliminary data.</text>
</comment>
<dbReference type="InterPro" id="IPR039537">
    <property type="entry name" value="Retrotran_Ty1/copia-like"/>
</dbReference>
<dbReference type="Gene3D" id="4.10.60.10">
    <property type="entry name" value="Zinc finger, CCHC-type"/>
    <property type="match status" value="1"/>
</dbReference>
<dbReference type="Pfam" id="PF00098">
    <property type="entry name" value="zf-CCHC"/>
    <property type="match status" value="1"/>
</dbReference>
<evidence type="ECO:0000259" key="4">
    <source>
        <dbReference type="PROSITE" id="PS50994"/>
    </source>
</evidence>
<dbReference type="InterPro" id="IPR025724">
    <property type="entry name" value="GAG-pre-integrase_dom"/>
</dbReference>
<keyword evidence="2" id="KW-0862">Zinc</keyword>
<name>A0A699J372_TANCI</name>
<keyword evidence="1" id="KW-0645">Protease</keyword>
<dbReference type="InterPro" id="IPR054722">
    <property type="entry name" value="PolX-like_BBD"/>
</dbReference>
<dbReference type="Pfam" id="PF22936">
    <property type="entry name" value="Pol_BBD"/>
    <property type="match status" value="1"/>
</dbReference>
<feature type="domain" description="Integrase catalytic" evidence="4">
    <location>
        <begin position="799"/>
        <end position="968"/>
    </location>
</feature>
<feature type="domain" description="CCHC-type" evidence="3">
    <location>
        <begin position="339"/>
        <end position="353"/>
    </location>
</feature>
<dbReference type="Pfam" id="PF00665">
    <property type="entry name" value="rve"/>
    <property type="match status" value="1"/>
</dbReference>
<dbReference type="InterPro" id="IPR036397">
    <property type="entry name" value="RNaseH_sf"/>
</dbReference>
<dbReference type="PANTHER" id="PTHR42648:SF32">
    <property type="entry name" value="RIBONUCLEASE H-LIKE DOMAIN, GAG-PRE-INTEGRASE DOMAIN PROTEIN-RELATED"/>
    <property type="match status" value="1"/>
</dbReference>
<gene>
    <name evidence="5" type="ORF">Tci_576158</name>
</gene>
<organism evidence="5">
    <name type="scientific">Tanacetum cinerariifolium</name>
    <name type="common">Dalmatian daisy</name>
    <name type="synonym">Chrysanthemum cinerariifolium</name>
    <dbReference type="NCBI Taxonomy" id="118510"/>
    <lineage>
        <taxon>Eukaryota</taxon>
        <taxon>Viridiplantae</taxon>
        <taxon>Streptophyta</taxon>
        <taxon>Embryophyta</taxon>
        <taxon>Tracheophyta</taxon>
        <taxon>Spermatophyta</taxon>
        <taxon>Magnoliopsida</taxon>
        <taxon>eudicotyledons</taxon>
        <taxon>Gunneridae</taxon>
        <taxon>Pentapetalae</taxon>
        <taxon>asterids</taxon>
        <taxon>campanulids</taxon>
        <taxon>Asterales</taxon>
        <taxon>Asteraceae</taxon>
        <taxon>Asteroideae</taxon>
        <taxon>Anthemideae</taxon>
        <taxon>Anthemidinae</taxon>
        <taxon>Tanacetum</taxon>
    </lineage>
</organism>
<dbReference type="GO" id="GO:0003676">
    <property type="term" value="F:nucleic acid binding"/>
    <property type="evidence" value="ECO:0007669"/>
    <property type="project" value="InterPro"/>
</dbReference>
<proteinExistence type="predicted"/>
<dbReference type="Pfam" id="PF25597">
    <property type="entry name" value="SH3_retrovirus"/>
    <property type="match status" value="1"/>
</dbReference>
<dbReference type="InterPro" id="IPR001878">
    <property type="entry name" value="Znf_CCHC"/>
</dbReference>
<dbReference type="SUPFAM" id="SSF57756">
    <property type="entry name" value="Retrovirus zinc finger-like domains"/>
    <property type="match status" value="1"/>
</dbReference>